<proteinExistence type="inferred from homology"/>
<sequence length="217" mass="23489">MAAALMLMAPQALFQPSDPRIQIMIYNPGQVVTLSVAQGYATVVELLPEERVDTVVVGNSAGWQVTASRAGDRIVVKPLGGATTTDLIVITDVHRYAFLLQPGEGGMASPFLIRFTALGEPNSPATAARAERTFRLSGDKGLCPLEMSSDGQRTSIRWKPDVPFPAIFAEDARGREALINGRMVDGVYVIEGMARRYVFRLGKRRATATLIAREGGR</sequence>
<keyword evidence="2" id="KW-0732">Signal</keyword>
<dbReference type="InterPro" id="IPR010258">
    <property type="entry name" value="Conjugal_tfr_TrbG/VirB9/CagX"/>
</dbReference>
<comment type="caution">
    <text evidence="3">The sequence shown here is derived from an EMBL/GenBank/DDBJ whole genome shotgun (WGS) entry which is preliminary data.</text>
</comment>
<dbReference type="AlphaFoldDB" id="A0A147J5U2"/>
<dbReference type="Gene3D" id="2.60.40.2500">
    <property type="match status" value="1"/>
</dbReference>
<dbReference type="Pfam" id="PF03524">
    <property type="entry name" value="CagX"/>
    <property type="match status" value="1"/>
</dbReference>
<evidence type="ECO:0008006" key="5">
    <source>
        <dbReference type="Google" id="ProtNLM"/>
    </source>
</evidence>
<organism evidence="3 4">
    <name type="scientific">Sphingomonas sanguinis</name>
    <dbReference type="NCBI Taxonomy" id="33051"/>
    <lineage>
        <taxon>Bacteria</taxon>
        <taxon>Pseudomonadati</taxon>
        <taxon>Pseudomonadota</taxon>
        <taxon>Alphaproteobacteria</taxon>
        <taxon>Sphingomonadales</taxon>
        <taxon>Sphingomonadaceae</taxon>
        <taxon>Sphingomonas</taxon>
    </lineage>
</organism>
<evidence type="ECO:0000313" key="4">
    <source>
        <dbReference type="Proteomes" id="UP000074410"/>
    </source>
</evidence>
<accession>A0A147J5U2</accession>
<comment type="similarity">
    <text evidence="1">Belongs to the TrbG/VirB9 family.</text>
</comment>
<dbReference type="CDD" id="cd06911">
    <property type="entry name" value="VirB9_CagX_TrbG"/>
    <property type="match status" value="1"/>
</dbReference>
<evidence type="ECO:0000313" key="3">
    <source>
        <dbReference type="EMBL" id="KTW09905.1"/>
    </source>
</evidence>
<dbReference type="InterPro" id="IPR038161">
    <property type="entry name" value="VirB9/CagX/TrbG_C_sf"/>
</dbReference>
<reference evidence="3 4" key="1">
    <citation type="journal article" date="2016" name="Front. Microbiol.">
        <title>Genomic Resource of Rice Seed Associated Bacteria.</title>
        <authorList>
            <person name="Midha S."/>
            <person name="Bansal K."/>
            <person name="Sharma S."/>
            <person name="Kumar N."/>
            <person name="Patil P.P."/>
            <person name="Chaudhry V."/>
            <person name="Patil P.B."/>
        </authorList>
    </citation>
    <scope>NUCLEOTIDE SEQUENCE [LARGE SCALE GENOMIC DNA]</scope>
    <source>
        <strain evidence="3 4">NS258</strain>
    </source>
</reference>
<evidence type="ECO:0000256" key="2">
    <source>
        <dbReference type="ARBA" id="ARBA00022729"/>
    </source>
</evidence>
<name>A0A147J5U2_9SPHN</name>
<dbReference type="PATRIC" id="fig|33051.5.peg.334"/>
<dbReference type="EMBL" id="LDTC01000114">
    <property type="protein sequence ID" value="KTW09905.1"/>
    <property type="molecule type" value="Genomic_DNA"/>
</dbReference>
<dbReference type="InterPro" id="IPR033645">
    <property type="entry name" value="VirB9/CagX/TrbG_C"/>
</dbReference>
<protein>
    <recommendedName>
        <fullName evidence="5">Type VI secretion protein</fullName>
    </recommendedName>
</protein>
<dbReference type="Proteomes" id="UP000074410">
    <property type="component" value="Unassembled WGS sequence"/>
</dbReference>
<evidence type="ECO:0000256" key="1">
    <source>
        <dbReference type="ARBA" id="ARBA00006135"/>
    </source>
</evidence>
<gene>
    <name evidence="3" type="ORF">NS258_14185</name>
</gene>